<dbReference type="PROSITE" id="PS51355">
    <property type="entry name" value="GLUTATHIONE_PEROXID_3"/>
    <property type="match status" value="1"/>
</dbReference>
<evidence type="ECO:0000256" key="7">
    <source>
        <dbReference type="ARBA" id="ARBA00023002"/>
    </source>
</evidence>
<dbReference type="GO" id="GO:0016020">
    <property type="term" value="C:membrane"/>
    <property type="evidence" value="ECO:0007669"/>
    <property type="project" value="UniProtKB-SubCell"/>
</dbReference>
<dbReference type="PANTHER" id="PTHR11592:SF7">
    <property type="entry name" value="GLUTATHIONE PEROXIDASE 8-RELATED"/>
    <property type="match status" value="1"/>
</dbReference>
<dbReference type="OMA" id="PTWNFCK"/>
<dbReference type="FunFam" id="3.40.30.10:FF:000049">
    <property type="entry name" value="Glutathione peroxidase"/>
    <property type="match status" value="1"/>
</dbReference>
<feature type="transmembrane region" description="Helical" evidence="10">
    <location>
        <begin position="20"/>
        <end position="38"/>
    </location>
</feature>
<evidence type="ECO:0000256" key="9">
    <source>
        <dbReference type="RuleBase" id="RU000499"/>
    </source>
</evidence>
<dbReference type="OrthoDB" id="446890at2759"/>
<sequence>METLPGPYPVKAHTPKARMFLLFFSVAICTGTLFLLQAKLTKPRKAKDFYSFDVLDLRGRVVSLEKYRGKASLVVNVASRSEQTERNYRELQELHRELGPSHFNVLAFPCAQYRDSDLGTNRDIDSSANSNSPISFPIFGQIKIMGSEADPAFKFLTDSAQKIPKWNFWKFLVNPEGKVVKFWKAEEPMEAIRQEATALVREIILRKRAEL</sequence>
<dbReference type="InterPro" id="IPR036249">
    <property type="entry name" value="Thioredoxin-like_sf"/>
</dbReference>
<accession>A0A9D3M9C8</accession>
<evidence type="ECO:0000313" key="11">
    <source>
        <dbReference type="EMBL" id="KAG5841373.1"/>
    </source>
</evidence>
<protein>
    <recommendedName>
        <fullName evidence="9">Glutathione peroxidase</fullName>
    </recommendedName>
</protein>
<dbReference type="NCBIfam" id="TIGR02540">
    <property type="entry name" value="gpx7"/>
    <property type="match status" value="1"/>
</dbReference>
<keyword evidence="8 10" id="KW-0472">Membrane</keyword>
<evidence type="ECO:0000256" key="8">
    <source>
        <dbReference type="ARBA" id="ARBA00023136"/>
    </source>
</evidence>
<dbReference type="PANTHER" id="PTHR11592">
    <property type="entry name" value="GLUTATHIONE PEROXIDASE"/>
    <property type="match status" value="1"/>
</dbReference>
<dbReference type="InterPro" id="IPR013376">
    <property type="entry name" value="Glut_perox_Gpx7"/>
</dbReference>
<dbReference type="AlphaFoldDB" id="A0A9D3M9C8"/>
<evidence type="ECO:0000256" key="1">
    <source>
        <dbReference type="ARBA" id="ARBA00000217"/>
    </source>
</evidence>
<dbReference type="GO" id="GO:0004602">
    <property type="term" value="F:glutathione peroxidase activity"/>
    <property type="evidence" value="ECO:0007669"/>
    <property type="project" value="UniProtKB-EC"/>
</dbReference>
<name>A0A9D3M9C8_ANGAN</name>
<comment type="subcellular location">
    <subcellularLocation>
        <location evidence="2">Membrane</location>
        <topology evidence="2">Single-pass membrane protein</topology>
    </subcellularLocation>
</comment>
<evidence type="ECO:0000256" key="6">
    <source>
        <dbReference type="ARBA" id="ARBA00022989"/>
    </source>
</evidence>
<dbReference type="PIRSF" id="PIRSF000303">
    <property type="entry name" value="Glutathion_perox"/>
    <property type="match status" value="1"/>
</dbReference>
<gene>
    <name evidence="11" type="ORF">ANANG_G00198830</name>
</gene>
<evidence type="ECO:0000256" key="2">
    <source>
        <dbReference type="ARBA" id="ARBA00004167"/>
    </source>
</evidence>
<dbReference type="PRINTS" id="PR01011">
    <property type="entry name" value="GLUTPROXDASE"/>
</dbReference>
<keyword evidence="4 9" id="KW-0575">Peroxidase</keyword>
<comment type="caution">
    <text evidence="11">The sequence shown here is derived from an EMBL/GenBank/DDBJ whole genome shotgun (WGS) entry which is preliminary data.</text>
</comment>
<dbReference type="EMBL" id="JAFIRN010000010">
    <property type="protein sequence ID" value="KAG5841373.1"/>
    <property type="molecule type" value="Genomic_DNA"/>
</dbReference>
<dbReference type="CDD" id="cd00340">
    <property type="entry name" value="GSH_Peroxidase"/>
    <property type="match status" value="1"/>
</dbReference>
<dbReference type="GO" id="GO:0033554">
    <property type="term" value="P:cellular response to stress"/>
    <property type="evidence" value="ECO:0007669"/>
    <property type="project" value="UniProtKB-ARBA"/>
</dbReference>
<dbReference type="InterPro" id="IPR000889">
    <property type="entry name" value="Glutathione_peroxidase"/>
</dbReference>
<keyword evidence="12" id="KW-1185">Reference proteome</keyword>
<comment type="similarity">
    <text evidence="3 9">Belongs to the glutathione peroxidase family.</text>
</comment>
<reference evidence="11" key="1">
    <citation type="submission" date="2021-01" db="EMBL/GenBank/DDBJ databases">
        <title>A chromosome-scale assembly of European eel, Anguilla anguilla.</title>
        <authorList>
            <person name="Henkel C."/>
            <person name="Jong-Raadsen S.A."/>
            <person name="Dufour S."/>
            <person name="Weltzien F.-A."/>
            <person name="Palstra A.P."/>
            <person name="Pelster B."/>
            <person name="Spaink H.P."/>
            <person name="Van Den Thillart G.E."/>
            <person name="Jansen H."/>
            <person name="Zahm M."/>
            <person name="Klopp C."/>
            <person name="Cedric C."/>
            <person name="Louis A."/>
            <person name="Berthelot C."/>
            <person name="Parey E."/>
            <person name="Roest Crollius H."/>
            <person name="Montfort J."/>
            <person name="Robinson-Rechavi M."/>
            <person name="Bucao C."/>
            <person name="Bouchez O."/>
            <person name="Gislard M."/>
            <person name="Lluch J."/>
            <person name="Milhes M."/>
            <person name="Lampietro C."/>
            <person name="Lopez Roques C."/>
            <person name="Donnadieu C."/>
            <person name="Braasch I."/>
            <person name="Desvignes T."/>
            <person name="Postlethwait J."/>
            <person name="Bobe J."/>
            <person name="Guiguen Y."/>
            <person name="Dirks R."/>
        </authorList>
    </citation>
    <scope>NUCLEOTIDE SEQUENCE</scope>
    <source>
        <strain evidence="11">Tag_6206</strain>
        <tissue evidence="11">Liver</tissue>
    </source>
</reference>
<dbReference type="SUPFAM" id="SSF52833">
    <property type="entry name" value="Thioredoxin-like"/>
    <property type="match status" value="1"/>
</dbReference>
<evidence type="ECO:0000256" key="3">
    <source>
        <dbReference type="ARBA" id="ARBA00006926"/>
    </source>
</evidence>
<dbReference type="GO" id="GO:0006979">
    <property type="term" value="P:response to oxidative stress"/>
    <property type="evidence" value="ECO:0007669"/>
    <property type="project" value="InterPro"/>
</dbReference>
<evidence type="ECO:0000256" key="4">
    <source>
        <dbReference type="ARBA" id="ARBA00022559"/>
    </source>
</evidence>
<evidence type="ECO:0000256" key="10">
    <source>
        <dbReference type="SAM" id="Phobius"/>
    </source>
</evidence>
<organism evidence="11 12">
    <name type="scientific">Anguilla anguilla</name>
    <name type="common">European freshwater eel</name>
    <name type="synonym">Muraena anguilla</name>
    <dbReference type="NCBI Taxonomy" id="7936"/>
    <lineage>
        <taxon>Eukaryota</taxon>
        <taxon>Metazoa</taxon>
        <taxon>Chordata</taxon>
        <taxon>Craniata</taxon>
        <taxon>Vertebrata</taxon>
        <taxon>Euteleostomi</taxon>
        <taxon>Actinopterygii</taxon>
        <taxon>Neopterygii</taxon>
        <taxon>Teleostei</taxon>
        <taxon>Anguilliformes</taxon>
        <taxon>Anguillidae</taxon>
        <taxon>Anguilla</taxon>
    </lineage>
</organism>
<dbReference type="Pfam" id="PF00255">
    <property type="entry name" value="GSHPx"/>
    <property type="match status" value="1"/>
</dbReference>
<dbReference type="Gene3D" id="3.40.30.10">
    <property type="entry name" value="Glutaredoxin"/>
    <property type="match status" value="1"/>
</dbReference>
<comment type="catalytic activity">
    <reaction evidence="1">
        <text>2 glutathione + H2O2 = glutathione disulfide + 2 H2O</text>
        <dbReference type="Rhea" id="RHEA:16833"/>
        <dbReference type="ChEBI" id="CHEBI:15377"/>
        <dbReference type="ChEBI" id="CHEBI:16240"/>
        <dbReference type="ChEBI" id="CHEBI:57925"/>
        <dbReference type="ChEBI" id="CHEBI:58297"/>
        <dbReference type="EC" id="1.11.1.9"/>
    </reaction>
</comment>
<evidence type="ECO:0000256" key="5">
    <source>
        <dbReference type="ARBA" id="ARBA00022692"/>
    </source>
</evidence>
<dbReference type="Proteomes" id="UP001044222">
    <property type="component" value="Chromosome 10"/>
</dbReference>
<keyword evidence="7 9" id="KW-0560">Oxidoreductase</keyword>
<keyword evidence="5 10" id="KW-0812">Transmembrane</keyword>
<keyword evidence="6 10" id="KW-1133">Transmembrane helix</keyword>
<dbReference type="GO" id="GO:0005788">
    <property type="term" value="C:endoplasmic reticulum lumen"/>
    <property type="evidence" value="ECO:0007669"/>
    <property type="project" value="UniProtKB-ARBA"/>
</dbReference>
<proteinExistence type="inferred from homology"/>
<evidence type="ECO:0000313" key="12">
    <source>
        <dbReference type="Proteomes" id="UP001044222"/>
    </source>
</evidence>